<feature type="non-terminal residue" evidence="2">
    <location>
        <position position="181"/>
    </location>
</feature>
<keyword evidence="3" id="KW-1185">Reference proteome</keyword>
<dbReference type="InterPro" id="IPR001214">
    <property type="entry name" value="SET_dom"/>
</dbReference>
<dbReference type="Proteomes" id="UP001432027">
    <property type="component" value="Unassembled WGS sequence"/>
</dbReference>
<dbReference type="InterPro" id="IPR046341">
    <property type="entry name" value="SET_dom_sf"/>
</dbReference>
<evidence type="ECO:0000259" key="1">
    <source>
        <dbReference type="PROSITE" id="PS50280"/>
    </source>
</evidence>
<dbReference type="AlphaFoldDB" id="A0AAV5SQK7"/>
<reference evidence="2" key="1">
    <citation type="submission" date="2023-10" db="EMBL/GenBank/DDBJ databases">
        <title>Genome assembly of Pristionchus species.</title>
        <authorList>
            <person name="Yoshida K."/>
            <person name="Sommer R.J."/>
        </authorList>
    </citation>
    <scope>NUCLEOTIDE SEQUENCE</scope>
    <source>
        <strain evidence="2">RS0144</strain>
    </source>
</reference>
<name>A0AAV5SQK7_9BILA</name>
<feature type="non-terminal residue" evidence="2">
    <location>
        <position position="1"/>
    </location>
</feature>
<comment type="caution">
    <text evidence="2">The sequence shown here is derived from an EMBL/GenBank/DDBJ whole genome shotgun (WGS) entry which is preliminary data.</text>
</comment>
<dbReference type="InterPro" id="IPR051357">
    <property type="entry name" value="H3K9_HMTase_SUVAR3-9"/>
</dbReference>
<evidence type="ECO:0000313" key="2">
    <source>
        <dbReference type="EMBL" id="GMS82365.1"/>
    </source>
</evidence>
<accession>A0AAV5SQK7</accession>
<sequence length="181" mass="21261">EVQHLFQKPKTSTFVRFECIKECECGSKCQNRRVQNGRQHPLLVFRHPKKGWTLRVLTELDKDEFLAEYVGKLNAEHSEGRAQNYDYDLGFGIDRGYGKKKPLTICAFHKGNETRFMSHSCKPNIYNECTIIERQGMYLNRGAFRAVRKLIRGEEIAFDYFPGKDRDSDDVDFSKMFDECW</sequence>
<dbReference type="SMART" id="SM00317">
    <property type="entry name" value="SET"/>
    <property type="match status" value="1"/>
</dbReference>
<dbReference type="Gene3D" id="2.170.270.10">
    <property type="entry name" value="SET domain"/>
    <property type="match status" value="1"/>
</dbReference>
<feature type="domain" description="SET" evidence="1">
    <location>
        <begin position="40"/>
        <end position="161"/>
    </location>
</feature>
<dbReference type="PROSITE" id="PS50280">
    <property type="entry name" value="SET"/>
    <property type="match status" value="1"/>
</dbReference>
<protein>
    <recommendedName>
        <fullName evidence="1">SET domain-containing protein</fullName>
    </recommendedName>
</protein>
<dbReference type="PANTHER" id="PTHR45660:SF13">
    <property type="entry name" value="HISTONE-LYSINE N-METHYLTRANSFERASE SETMAR"/>
    <property type="match status" value="1"/>
</dbReference>
<organism evidence="2 3">
    <name type="scientific">Pristionchus entomophagus</name>
    <dbReference type="NCBI Taxonomy" id="358040"/>
    <lineage>
        <taxon>Eukaryota</taxon>
        <taxon>Metazoa</taxon>
        <taxon>Ecdysozoa</taxon>
        <taxon>Nematoda</taxon>
        <taxon>Chromadorea</taxon>
        <taxon>Rhabditida</taxon>
        <taxon>Rhabditina</taxon>
        <taxon>Diplogasteromorpha</taxon>
        <taxon>Diplogasteroidea</taxon>
        <taxon>Neodiplogasteridae</taxon>
        <taxon>Pristionchus</taxon>
    </lineage>
</organism>
<evidence type="ECO:0000313" key="3">
    <source>
        <dbReference type="Proteomes" id="UP001432027"/>
    </source>
</evidence>
<dbReference type="GO" id="GO:0042054">
    <property type="term" value="F:histone methyltransferase activity"/>
    <property type="evidence" value="ECO:0007669"/>
    <property type="project" value="TreeGrafter"/>
</dbReference>
<gene>
    <name evidence="2" type="ORF">PENTCL1PPCAC_4540</name>
</gene>
<dbReference type="EMBL" id="BTSX01000002">
    <property type="protein sequence ID" value="GMS82365.1"/>
    <property type="molecule type" value="Genomic_DNA"/>
</dbReference>
<proteinExistence type="predicted"/>
<dbReference type="GO" id="GO:0003690">
    <property type="term" value="F:double-stranded DNA binding"/>
    <property type="evidence" value="ECO:0007669"/>
    <property type="project" value="TreeGrafter"/>
</dbReference>
<dbReference type="Pfam" id="PF00856">
    <property type="entry name" value="SET"/>
    <property type="match status" value="1"/>
</dbReference>
<dbReference type="SUPFAM" id="SSF82199">
    <property type="entry name" value="SET domain"/>
    <property type="match status" value="1"/>
</dbReference>
<dbReference type="PANTHER" id="PTHR45660">
    <property type="entry name" value="HISTONE-LYSINE N-METHYLTRANSFERASE SETMAR"/>
    <property type="match status" value="1"/>
</dbReference>